<accession>A0A7G5IKL3</accession>
<proteinExistence type="inferred from homology"/>
<dbReference type="Gene3D" id="2.60.120.10">
    <property type="entry name" value="Jelly Rolls"/>
    <property type="match status" value="1"/>
</dbReference>
<keyword evidence="3 12" id="KW-0808">Transferase</keyword>
<dbReference type="SUPFAM" id="SSF53448">
    <property type="entry name" value="Nucleotide-diphospho-sugar transferases"/>
    <property type="match status" value="1"/>
</dbReference>
<dbReference type="InterPro" id="IPR051161">
    <property type="entry name" value="Mannose-6P_isomerase_type2"/>
</dbReference>
<dbReference type="GO" id="GO:0016853">
    <property type="term" value="F:isomerase activity"/>
    <property type="evidence" value="ECO:0007669"/>
    <property type="project" value="UniProtKB-KW"/>
</dbReference>
<organism evidence="12 13">
    <name type="scientific">Sandaracinobacteroides saxicola</name>
    <dbReference type="NCBI Taxonomy" id="2759707"/>
    <lineage>
        <taxon>Bacteria</taxon>
        <taxon>Pseudomonadati</taxon>
        <taxon>Pseudomonadota</taxon>
        <taxon>Alphaproteobacteria</taxon>
        <taxon>Sphingomonadales</taxon>
        <taxon>Sphingosinicellaceae</taxon>
        <taxon>Sandaracinobacteroides</taxon>
    </lineage>
</organism>
<dbReference type="PANTHER" id="PTHR46390">
    <property type="entry name" value="MANNOSE-1-PHOSPHATE GUANYLYLTRANSFERASE"/>
    <property type="match status" value="1"/>
</dbReference>
<keyword evidence="6" id="KW-0342">GTP-binding</keyword>
<evidence type="ECO:0000259" key="10">
    <source>
        <dbReference type="Pfam" id="PF01050"/>
    </source>
</evidence>
<dbReference type="NCBIfam" id="TIGR01479">
    <property type="entry name" value="GMP_PMI"/>
    <property type="match status" value="1"/>
</dbReference>
<name>A0A7G5IKL3_9SPHN</name>
<dbReference type="EC" id="2.7.7.13" evidence="2"/>
<dbReference type="InterPro" id="IPR054566">
    <property type="entry name" value="ManC/GMP-like_b-helix"/>
</dbReference>
<sequence length="476" mass="49696">MSEIVPVLLSGGSGTRLWPLSRADVPKQLQAVAHERTMLQATALRVADGAAPIVVAGDAHRYLVSEQLLGVGVMPAVVILEPEGRNTAPAIALAAQHLAAAGRGAALMLVMPSDHLITDEAAFRAAIATAAAAAADGSLVTFGITPTEAATGYGYIRPVEAAGAVRRVAAFVEKPDAATAEQYLADGYLWNAGIFLFSADAYLAALDGAAPEIAAHVARAVAAGVLDGRFLRPEAAAFAACPSISIDYAVMQTAPHVKVVPVDMGWSDVGSWDALWRVTVPDAEGNVVRGAGTLIGCRDSLVRNENGPFVAALGLDDMIVVSTPDAVMIAPRNRAEDIKLLVDAIHAQGLDLAKAHAEVRRPWGSYRSLGAGEGWQLKHIAVKPGGRLSLQSHAKRAETWVVASGEAVVTVGDRVLTLNAGQSVHIPLGAKHRLENPGPAPLELIEVQQGSYLGEDDIVRFEDIYGRAPPLADAAE</sequence>
<feature type="domain" description="MannoseP isomerase/GMP-like beta-helix" evidence="11">
    <location>
        <begin position="298"/>
        <end position="343"/>
    </location>
</feature>
<evidence type="ECO:0000256" key="1">
    <source>
        <dbReference type="ARBA" id="ARBA00006115"/>
    </source>
</evidence>
<reference evidence="12 13" key="1">
    <citation type="submission" date="2020-07" db="EMBL/GenBank/DDBJ databases">
        <title>Complete genome sequence for Sandaracinobacter sp. M6.</title>
        <authorList>
            <person name="Tang Y."/>
            <person name="Liu Q."/>
            <person name="Guo Z."/>
            <person name="Lei P."/>
            <person name="Huang B."/>
        </authorList>
    </citation>
    <scope>NUCLEOTIDE SEQUENCE [LARGE SCALE GENOMIC DNA]</scope>
    <source>
        <strain evidence="12 13">M6</strain>
    </source>
</reference>
<evidence type="ECO:0000256" key="4">
    <source>
        <dbReference type="ARBA" id="ARBA00022695"/>
    </source>
</evidence>
<evidence type="ECO:0000259" key="11">
    <source>
        <dbReference type="Pfam" id="PF22640"/>
    </source>
</evidence>
<dbReference type="InterPro" id="IPR049577">
    <property type="entry name" value="GMPP_N"/>
</dbReference>
<keyword evidence="12" id="KW-0413">Isomerase</keyword>
<dbReference type="Pfam" id="PF01050">
    <property type="entry name" value="MannoseP_isomer"/>
    <property type="match status" value="1"/>
</dbReference>
<dbReference type="GO" id="GO:0004475">
    <property type="term" value="F:mannose-1-phosphate guanylyltransferase (GTP) activity"/>
    <property type="evidence" value="ECO:0007669"/>
    <property type="project" value="UniProtKB-EC"/>
</dbReference>
<dbReference type="InterPro" id="IPR014710">
    <property type="entry name" value="RmlC-like_jellyroll"/>
</dbReference>
<dbReference type="GO" id="GO:0000271">
    <property type="term" value="P:polysaccharide biosynthetic process"/>
    <property type="evidence" value="ECO:0007669"/>
    <property type="project" value="InterPro"/>
</dbReference>
<dbReference type="Pfam" id="PF22640">
    <property type="entry name" value="ManC_GMP_beta-helix"/>
    <property type="match status" value="1"/>
</dbReference>
<dbReference type="CDD" id="cd02213">
    <property type="entry name" value="cupin_PMI_typeII_C"/>
    <property type="match status" value="1"/>
</dbReference>
<evidence type="ECO:0000313" key="12">
    <source>
        <dbReference type="EMBL" id="QMW23905.1"/>
    </source>
</evidence>
<gene>
    <name evidence="12" type="ORF">H3309_05385</name>
</gene>
<evidence type="ECO:0000256" key="6">
    <source>
        <dbReference type="ARBA" id="ARBA00023134"/>
    </source>
</evidence>
<evidence type="ECO:0000259" key="9">
    <source>
        <dbReference type="Pfam" id="PF00483"/>
    </source>
</evidence>
<dbReference type="SUPFAM" id="SSF51182">
    <property type="entry name" value="RmlC-like cupins"/>
    <property type="match status" value="1"/>
</dbReference>
<evidence type="ECO:0000256" key="3">
    <source>
        <dbReference type="ARBA" id="ARBA00022679"/>
    </source>
</evidence>
<dbReference type="InterPro" id="IPR001538">
    <property type="entry name" value="Man6P_isomerase-2_C"/>
</dbReference>
<dbReference type="InterPro" id="IPR011051">
    <property type="entry name" value="RmlC_Cupin_sf"/>
</dbReference>
<dbReference type="RefSeq" id="WP_182297728.1">
    <property type="nucleotide sequence ID" value="NZ_CP059851.1"/>
</dbReference>
<dbReference type="InterPro" id="IPR006375">
    <property type="entry name" value="Man1P_GuaTrfase/Man6P_Isoase"/>
</dbReference>
<dbReference type="InterPro" id="IPR005835">
    <property type="entry name" value="NTP_transferase_dom"/>
</dbReference>
<comment type="catalytic activity">
    <reaction evidence="7">
        <text>alpha-D-mannose 1-phosphate + GTP + H(+) = GDP-alpha-D-mannose + diphosphate</text>
        <dbReference type="Rhea" id="RHEA:15229"/>
        <dbReference type="ChEBI" id="CHEBI:15378"/>
        <dbReference type="ChEBI" id="CHEBI:33019"/>
        <dbReference type="ChEBI" id="CHEBI:37565"/>
        <dbReference type="ChEBI" id="CHEBI:57527"/>
        <dbReference type="ChEBI" id="CHEBI:58409"/>
        <dbReference type="EC" id="2.7.7.13"/>
    </reaction>
</comment>
<dbReference type="FunFam" id="3.90.550.10:FF:000046">
    <property type="entry name" value="Mannose-1-phosphate guanylyltransferase (GDP)"/>
    <property type="match status" value="1"/>
</dbReference>
<comment type="similarity">
    <text evidence="1 8">Belongs to the mannose-6-phosphate isomerase type 2 family.</text>
</comment>
<keyword evidence="5" id="KW-0547">Nucleotide-binding</keyword>
<dbReference type="KEGG" id="sand:H3309_05385"/>
<dbReference type="AlphaFoldDB" id="A0A7G5IKL3"/>
<dbReference type="GO" id="GO:0005525">
    <property type="term" value="F:GTP binding"/>
    <property type="evidence" value="ECO:0007669"/>
    <property type="project" value="UniProtKB-KW"/>
</dbReference>
<protein>
    <recommendedName>
        <fullName evidence="2">mannose-1-phosphate guanylyltransferase</fullName>
        <ecNumber evidence="2">2.7.7.13</ecNumber>
    </recommendedName>
</protein>
<evidence type="ECO:0000256" key="7">
    <source>
        <dbReference type="ARBA" id="ARBA00047343"/>
    </source>
</evidence>
<evidence type="ECO:0000313" key="13">
    <source>
        <dbReference type="Proteomes" id="UP000515292"/>
    </source>
</evidence>
<dbReference type="Gene3D" id="3.90.550.10">
    <property type="entry name" value="Spore Coat Polysaccharide Biosynthesis Protein SpsA, Chain A"/>
    <property type="match status" value="1"/>
</dbReference>
<evidence type="ECO:0000256" key="5">
    <source>
        <dbReference type="ARBA" id="ARBA00022741"/>
    </source>
</evidence>
<feature type="domain" description="Mannose-6-phosphate isomerase type II C-terminal" evidence="10">
    <location>
        <begin position="351"/>
        <end position="463"/>
    </location>
</feature>
<evidence type="ECO:0000256" key="8">
    <source>
        <dbReference type="RuleBase" id="RU004190"/>
    </source>
</evidence>
<dbReference type="InterPro" id="IPR029044">
    <property type="entry name" value="Nucleotide-diphossugar_trans"/>
</dbReference>
<dbReference type="Proteomes" id="UP000515292">
    <property type="component" value="Chromosome"/>
</dbReference>
<evidence type="ECO:0000256" key="2">
    <source>
        <dbReference type="ARBA" id="ARBA00012387"/>
    </source>
</evidence>
<dbReference type="CDD" id="cd02509">
    <property type="entry name" value="GDP-M1P_Guanylyltransferase"/>
    <property type="match status" value="1"/>
</dbReference>
<dbReference type="GO" id="GO:0009298">
    <property type="term" value="P:GDP-mannose biosynthetic process"/>
    <property type="evidence" value="ECO:0007669"/>
    <property type="project" value="TreeGrafter"/>
</dbReference>
<dbReference type="PANTHER" id="PTHR46390:SF1">
    <property type="entry name" value="MANNOSE-1-PHOSPHATE GUANYLYLTRANSFERASE"/>
    <property type="match status" value="1"/>
</dbReference>
<dbReference type="EMBL" id="CP059851">
    <property type="protein sequence ID" value="QMW23905.1"/>
    <property type="molecule type" value="Genomic_DNA"/>
</dbReference>
<feature type="domain" description="Nucleotidyl transferase" evidence="9">
    <location>
        <begin position="6"/>
        <end position="280"/>
    </location>
</feature>
<dbReference type="Pfam" id="PF00483">
    <property type="entry name" value="NTP_transferase"/>
    <property type="match status" value="1"/>
</dbReference>
<keyword evidence="13" id="KW-1185">Reference proteome</keyword>
<keyword evidence="4 12" id="KW-0548">Nucleotidyltransferase</keyword>